<evidence type="ECO:0000313" key="4">
    <source>
        <dbReference type="Proteomes" id="UP000605148"/>
    </source>
</evidence>
<dbReference type="Pfam" id="PF13230">
    <property type="entry name" value="GATase_4"/>
    <property type="match status" value="1"/>
</dbReference>
<dbReference type="PROSITE" id="PS51278">
    <property type="entry name" value="GATASE_TYPE_2"/>
    <property type="match status" value="1"/>
</dbReference>
<dbReference type="CDD" id="cd01908">
    <property type="entry name" value="YafJ"/>
    <property type="match status" value="1"/>
</dbReference>
<gene>
    <name evidence="3" type="ORF">GCM10011316_30350</name>
</gene>
<dbReference type="InterPro" id="IPR052373">
    <property type="entry name" value="Gamma-glu_amide_hydrolase"/>
</dbReference>
<reference evidence="3" key="1">
    <citation type="journal article" date="2014" name="Int. J. Syst. Evol. Microbiol.">
        <title>Complete genome sequence of Corynebacterium casei LMG S-19264T (=DSM 44701T), isolated from a smear-ripened cheese.</title>
        <authorList>
            <consortium name="US DOE Joint Genome Institute (JGI-PGF)"/>
            <person name="Walter F."/>
            <person name="Albersmeier A."/>
            <person name="Kalinowski J."/>
            <person name="Ruckert C."/>
        </authorList>
    </citation>
    <scope>NUCLEOTIDE SEQUENCE</scope>
    <source>
        <strain evidence="3">CGMCC 1.12426</strain>
    </source>
</reference>
<dbReference type="InterPro" id="IPR026869">
    <property type="entry name" value="EgtC-like"/>
</dbReference>
<proteinExistence type="predicted"/>
<dbReference type="Gene3D" id="3.60.20.10">
    <property type="entry name" value="Glutamine Phosphoribosylpyrophosphate, subunit 1, domain 1"/>
    <property type="match status" value="1"/>
</dbReference>
<feature type="domain" description="Glutamine amidotransferase type-2" evidence="2">
    <location>
        <begin position="1"/>
        <end position="239"/>
    </location>
</feature>
<organism evidence="3 4">
    <name type="scientific">Roseibium aquae</name>
    <dbReference type="NCBI Taxonomy" id="1323746"/>
    <lineage>
        <taxon>Bacteria</taxon>
        <taxon>Pseudomonadati</taxon>
        <taxon>Pseudomonadota</taxon>
        <taxon>Alphaproteobacteria</taxon>
        <taxon>Hyphomicrobiales</taxon>
        <taxon>Stappiaceae</taxon>
        <taxon>Roseibium</taxon>
    </lineage>
</organism>
<reference evidence="3" key="2">
    <citation type="submission" date="2020-09" db="EMBL/GenBank/DDBJ databases">
        <authorList>
            <person name="Sun Q."/>
            <person name="Zhou Y."/>
        </authorList>
    </citation>
    <scope>NUCLEOTIDE SEQUENCE</scope>
    <source>
        <strain evidence="3">CGMCC 1.12426</strain>
    </source>
</reference>
<accession>A0A916TM82</accession>
<evidence type="ECO:0000259" key="2">
    <source>
        <dbReference type="PROSITE" id="PS51278"/>
    </source>
</evidence>
<comment type="caution">
    <text evidence="3">The sequence shown here is derived from an EMBL/GenBank/DDBJ whole genome shotgun (WGS) entry which is preliminary data.</text>
</comment>
<keyword evidence="1 3" id="KW-0315">Glutamine amidotransferase</keyword>
<dbReference type="SUPFAM" id="SSF56235">
    <property type="entry name" value="N-terminal nucleophile aminohydrolases (Ntn hydrolases)"/>
    <property type="match status" value="1"/>
</dbReference>
<dbReference type="InterPro" id="IPR029055">
    <property type="entry name" value="Ntn_hydrolases_N"/>
</dbReference>
<dbReference type="PANTHER" id="PTHR43187">
    <property type="entry name" value="GLUTAMINE AMIDOTRANSFERASE DUG3-RELATED"/>
    <property type="match status" value="1"/>
</dbReference>
<evidence type="ECO:0000313" key="3">
    <source>
        <dbReference type="EMBL" id="GGB56183.1"/>
    </source>
</evidence>
<sequence>MHSLIDQSRNALACKTAINADGFGVAWYGEREAPCIYKDIRPAWSDANLRQIAHHVRARLFLAHVRASTGTATTQDNCHPFAVGPWSFMHNGQIGGYERIRKKLDAEIPDALYRHRVGNTDSEALFLIALSQGLQDDPVGGMVRAVAKAQRLAEQAGGLPAMRFAACWSNGHEIFAARYASDHLAPTLFYRTFDDGICIVSEPFDEVRDAWCEVPPGTAIRVTATGVDMLGLDLGLCPA</sequence>
<evidence type="ECO:0000256" key="1">
    <source>
        <dbReference type="ARBA" id="ARBA00022962"/>
    </source>
</evidence>
<dbReference type="PANTHER" id="PTHR43187:SF1">
    <property type="entry name" value="GLUTAMINE AMIDOTRANSFERASE DUG3-RELATED"/>
    <property type="match status" value="1"/>
</dbReference>
<dbReference type="AlphaFoldDB" id="A0A916TM82"/>
<dbReference type="Proteomes" id="UP000605148">
    <property type="component" value="Unassembled WGS sequence"/>
</dbReference>
<name>A0A916TM82_9HYPH</name>
<dbReference type="EMBL" id="BMFA01000009">
    <property type="protein sequence ID" value="GGB56183.1"/>
    <property type="molecule type" value="Genomic_DNA"/>
</dbReference>
<protein>
    <submittedName>
        <fullName evidence="3">Class II glutamine amidotransferase</fullName>
    </submittedName>
</protein>
<dbReference type="InterPro" id="IPR017932">
    <property type="entry name" value="GATase_2_dom"/>
</dbReference>
<keyword evidence="4" id="KW-1185">Reference proteome</keyword>